<evidence type="ECO:0000313" key="6">
    <source>
        <dbReference type="Proteomes" id="UP000663792"/>
    </source>
</evidence>
<dbReference type="InterPro" id="IPR001789">
    <property type="entry name" value="Sig_transdc_resp-reg_receiver"/>
</dbReference>
<dbReference type="PROSITE" id="PS50110">
    <property type="entry name" value="RESPONSE_REGULATORY"/>
    <property type="match status" value="1"/>
</dbReference>
<dbReference type="RefSeq" id="WP_205260993.1">
    <property type="nucleotide sequence ID" value="NZ_JAERWK010000015.1"/>
</dbReference>
<evidence type="ECO:0000313" key="5">
    <source>
        <dbReference type="EMBL" id="MBM9468044.1"/>
    </source>
</evidence>
<evidence type="ECO:0000256" key="3">
    <source>
        <dbReference type="SAM" id="MobiDB-lite"/>
    </source>
</evidence>
<keyword evidence="1 2" id="KW-0597">Phosphoprotein</keyword>
<gene>
    <name evidence="5" type="ORF">JL106_12210</name>
</gene>
<feature type="region of interest" description="Disordered" evidence="3">
    <location>
        <begin position="1"/>
        <end position="62"/>
    </location>
</feature>
<dbReference type="PANTHER" id="PTHR44591">
    <property type="entry name" value="STRESS RESPONSE REGULATOR PROTEIN 1"/>
    <property type="match status" value="1"/>
</dbReference>
<dbReference type="AlphaFoldDB" id="A0A938YH61"/>
<dbReference type="GO" id="GO:0000160">
    <property type="term" value="P:phosphorelay signal transduction system"/>
    <property type="evidence" value="ECO:0007669"/>
    <property type="project" value="InterPro"/>
</dbReference>
<feature type="modified residue" description="4-aspartylphosphate" evidence="2">
    <location>
        <position position="108"/>
    </location>
</feature>
<proteinExistence type="predicted"/>
<protein>
    <submittedName>
        <fullName evidence="5">Response regulator</fullName>
    </submittedName>
</protein>
<reference evidence="5" key="1">
    <citation type="submission" date="2021-01" db="EMBL/GenBank/DDBJ databases">
        <title>YIM 132084 draft genome.</title>
        <authorList>
            <person name="An D."/>
        </authorList>
    </citation>
    <scope>NUCLEOTIDE SEQUENCE</scope>
    <source>
        <strain evidence="5">YIM 132084</strain>
    </source>
</reference>
<feature type="compositionally biased region" description="Low complexity" evidence="3">
    <location>
        <begin position="30"/>
        <end position="58"/>
    </location>
</feature>
<keyword evidence="6" id="KW-1185">Reference proteome</keyword>
<sequence length="184" mass="18542">MISFPAPKSLINTGTDTDIGTGTGTGTGISPGAPTSTEGAPLDVSTSLPSSSGDPSGTVVVADDDPDIRALVVMAVRRAGGTVSAAVEDGQAALNEIRSAPPALAILDVTMPKLTGLQVCQALRADPQTAGVPVMLLTAAAHPEALEAGRAVGADEYATKPFSPRALADEIRRMLARVGRDGRS</sequence>
<evidence type="ECO:0000256" key="1">
    <source>
        <dbReference type="ARBA" id="ARBA00022553"/>
    </source>
</evidence>
<comment type="caution">
    <text evidence="5">The sequence shown here is derived from an EMBL/GenBank/DDBJ whole genome shotgun (WGS) entry which is preliminary data.</text>
</comment>
<evidence type="ECO:0000259" key="4">
    <source>
        <dbReference type="PROSITE" id="PS50110"/>
    </source>
</evidence>
<dbReference type="SUPFAM" id="SSF52172">
    <property type="entry name" value="CheY-like"/>
    <property type="match status" value="1"/>
</dbReference>
<dbReference type="Gene3D" id="3.40.50.2300">
    <property type="match status" value="1"/>
</dbReference>
<name>A0A938YH61_9ACTN</name>
<accession>A0A938YH61</accession>
<dbReference type="PANTHER" id="PTHR44591:SF3">
    <property type="entry name" value="RESPONSE REGULATORY DOMAIN-CONTAINING PROTEIN"/>
    <property type="match status" value="1"/>
</dbReference>
<dbReference type="Proteomes" id="UP000663792">
    <property type="component" value="Unassembled WGS sequence"/>
</dbReference>
<organism evidence="5 6">
    <name type="scientific">Nakamurella leprariae</name>
    <dbReference type="NCBI Taxonomy" id="2803911"/>
    <lineage>
        <taxon>Bacteria</taxon>
        <taxon>Bacillati</taxon>
        <taxon>Actinomycetota</taxon>
        <taxon>Actinomycetes</taxon>
        <taxon>Nakamurellales</taxon>
        <taxon>Nakamurellaceae</taxon>
        <taxon>Nakamurella</taxon>
    </lineage>
</organism>
<dbReference type="EMBL" id="JAERWK010000015">
    <property type="protein sequence ID" value="MBM9468044.1"/>
    <property type="molecule type" value="Genomic_DNA"/>
</dbReference>
<evidence type="ECO:0000256" key="2">
    <source>
        <dbReference type="PROSITE-ProRule" id="PRU00169"/>
    </source>
</evidence>
<dbReference type="InterPro" id="IPR011006">
    <property type="entry name" value="CheY-like_superfamily"/>
</dbReference>
<dbReference type="SMART" id="SM00448">
    <property type="entry name" value="REC"/>
    <property type="match status" value="1"/>
</dbReference>
<feature type="domain" description="Response regulatory" evidence="4">
    <location>
        <begin position="58"/>
        <end position="175"/>
    </location>
</feature>
<dbReference type="Pfam" id="PF00072">
    <property type="entry name" value="Response_reg"/>
    <property type="match status" value="1"/>
</dbReference>
<dbReference type="InterPro" id="IPR050595">
    <property type="entry name" value="Bact_response_regulator"/>
</dbReference>